<feature type="region of interest" description="Disordered" evidence="1">
    <location>
        <begin position="1"/>
        <end position="33"/>
    </location>
</feature>
<feature type="compositionally biased region" description="Basic and acidic residues" evidence="1">
    <location>
        <begin position="15"/>
        <end position="33"/>
    </location>
</feature>
<reference evidence="2 3" key="1">
    <citation type="journal article" date="2016" name="Nat. Commun.">
        <title>Thousands of microbial genomes shed light on interconnected biogeochemical processes in an aquifer system.</title>
        <authorList>
            <person name="Anantharaman K."/>
            <person name="Brown C.T."/>
            <person name="Hug L.A."/>
            <person name="Sharon I."/>
            <person name="Castelle C.J."/>
            <person name="Probst A.J."/>
            <person name="Thomas B.C."/>
            <person name="Singh A."/>
            <person name="Wilkins M.J."/>
            <person name="Karaoz U."/>
            <person name="Brodie E.L."/>
            <person name="Williams K.H."/>
            <person name="Hubbard S.S."/>
            <person name="Banfield J.F."/>
        </authorList>
    </citation>
    <scope>NUCLEOTIDE SEQUENCE [LARGE SCALE GENOMIC DNA]</scope>
</reference>
<evidence type="ECO:0000313" key="3">
    <source>
        <dbReference type="Proteomes" id="UP000176303"/>
    </source>
</evidence>
<proteinExistence type="predicted"/>
<protein>
    <recommendedName>
        <fullName evidence="4">SHOCT domain-containing protein</fullName>
    </recommendedName>
</protein>
<comment type="caution">
    <text evidence="2">The sequence shown here is derived from an EMBL/GenBank/DDBJ whole genome shotgun (WGS) entry which is preliminary data.</text>
</comment>
<gene>
    <name evidence="2" type="ORF">A3D72_03545</name>
</gene>
<sequence length="113" mass="13120">MGFFDFVFGSKPKKIGQDQPKEPEVKEEQAEERRYRFTKTSQLHADLFHELKSVLSEAQRKKIEALLGRYMSGGGVTRGEIETWIVRDLRKLRDAGELSRFEYEAVVKALRLS</sequence>
<evidence type="ECO:0008006" key="4">
    <source>
        <dbReference type="Google" id="ProtNLM"/>
    </source>
</evidence>
<evidence type="ECO:0000256" key="1">
    <source>
        <dbReference type="SAM" id="MobiDB-lite"/>
    </source>
</evidence>
<dbReference type="AlphaFoldDB" id="A0A1F7U939"/>
<name>A0A1F7U939_9BACT</name>
<dbReference type="Proteomes" id="UP000176303">
    <property type="component" value="Unassembled WGS sequence"/>
</dbReference>
<dbReference type="STRING" id="1802391.A3D72_03545"/>
<dbReference type="EMBL" id="MGDZ01000004">
    <property type="protein sequence ID" value="OGL74227.1"/>
    <property type="molecule type" value="Genomic_DNA"/>
</dbReference>
<organism evidence="2 3">
    <name type="scientific">Candidatus Uhrbacteria bacterium RIFCSPHIGHO2_02_FULL_57_19</name>
    <dbReference type="NCBI Taxonomy" id="1802391"/>
    <lineage>
        <taxon>Bacteria</taxon>
        <taxon>Candidatus Uhriibacteriota</taxon>
    </lineage>
</organism>
<evidence type="ECO:0000313" key="2">
    <source>
        <dbReference type="EMBL" id="OGL74227.1"/>
    </source>
</evidence>
<accession>A0A1F7U939</accession>